<dbReference type="SUPFAM" id="SSF46785">
    <property type="entry name" value="Winged helix' DNA-binding domain"/>
    <property type="match status" value="1"/>
</dbReference>
<dbReference type="InterPro" id="IPR036388">
    <property type="entry name" value="WH-like_DNA-bd_sf"/>
</dbReference>
<dbReference type="Proteomes" id="UP000078437">
    <property type="component" value="Chromosome"/>
</dbReference>
<comment type="similarity">
    <text evidence="1">In the C-terminal section; belongs to the class-I pyridoxal-phosphate-dependent aminotransferase family.</text>
</comment>
<evidence type="ECO:0000259" key="7">
    <source>
        <dbReference type="PROSITE" id="PS50949"/>
    </source>
</evidence>
<keyword evidence="4" id="KW-0238">DNA-binding</keyword>
<dbReference type="GO" id="GO:0030170">
    <property type="term" value="F:pyridoxal phosphate binding"/>
    <property type="evidence" value="ECO:0007669"/>
    <property type="project" value="InterPro"/>
</dbReference>
<sequence>MDGPLLAIDRLDERPVVAQIVDAMRRAILTGALQPGDRVASTRLFAAELGTARSSVVSAYEQLAGEGYLELRQGAPTLVAPLGERSGGSWSSDTPADGPSGITTRPLDTGHGTADAARRRPPAASATLVEPALVKPTLANADRGTRTAPERGTGTPQPARPPRIDLLPGRPSTARIDERAWRSAWRRAAAVAVPVDDPPRLGEPALRAAIADHVRHARGFACEPDDIVVTAGTSEATSLIGTALHDLLGTRPLVAVEDPGYPNARRMLERAGAELAPVAVGDDGLRVELLRTLPRTPDAILVTPSHQYPLGGRLPVAARLELLEYARRAGALVLEDDYDSEFRHVGAPIPTLASLDATGAKVVLIGSFSKVLTPWLRLGYAVLPRDERLRAAVEGVRAESPSPVAGVVQHAVAHLLTTGAVRRHIAATTRDYAHRRRLVLAAIGDLPGTDLVGLDGGLHAVLRLPRHDAVDAVLRHLAGAGIVVARLADYSAVTADGLPGIVLGYAGVGDRELGDALGRIRAAVLASR</sequence>
<keyword evidence="9" id="KW-1185">Reference proteome</keyword>
<dbReference type="SMART" id="SM00345">
    <property type="entry name" value="HTH_GNTR"/>
    <property type="match status" value="1"/>
</dbReference>
<reference evidence="9" key="2">
    <citation type="submission" date="2016-01" db="EMBL/GenBank/DDBJ databases">
        <title>Complete genome sequence of Agromyces aureus AR33T and comparison with related organisms.</title>
        <authorList>
            <person name="Corretto E."/>
            <person name="Antonielli L."/>
            <person name="Sessitsch A."/>
            <person name="Brader G."/>
        </authorList>
    </citation>
    <scope>NUCLEOTIDE SEQUENCE [LARGE SCALE GENOMIC DNA]</scope>
    <source>
        <strain evidence="9">AR33</strain>
    </source>
</reference>
<dbReference type="InterPro" id="IPR036390">
    <property type="entry name" value="WH_DNA-bd_sf"/>
</dbReference>
<evidence type="ECO:0000256" key="2">
    <source>
        <dbReference type="ARBA" id="ARBA00022898"/>
    </source>
</evidence>
<dbReference type="CDD" id="cd07377">
    <property type="entry name" value="WHTH_GntR"/>
    <property type="match status" value="1"/>
</dbReference>
<dbReference type="EMBL" id="CP013979">
    <property type="protein sequence ID" value="ANJ25470.1"/>
    <property type="molecule type" value="Genomic_DNA"/>
</dbReference>
<dbReference type="GO" id="GO:0003700">
    <property type="term" value="F:DNA-binding transcription factor activity"/>
    <property type="evidence" value="ECO:0007669"/>
    <property type="project" value="InterPro"/>
</dbReference>
<dbReference type="PANTHER" id="PTHR46577:SF1">
    <property type="entry name" value="HTH-TYPE TRANSCRIPTIONAL REGULATORY PROTEIN GABR"/>
    <property type="match status" value="1"/>
</dbReference>
<feature type="region of interest" description="Disordered" evidence="6">
    <location>
        <begin position="82"/>
        <end position="170"/>
    </location>
</feature>
<evidence type="ECO:0000256" key="5">
    <source>
        <dbReference type="ARBA" id="ARBA00023163"/>
    </source>
</evidence>
<evidence type="ECO:0000256" key="4">
    <source>
        <dbReference type="ARBA" id="ARBA00023125"/>
    </source>
</evidence>
<feature type="domain" description="HTH gntR-type" evidence="7">
    <location>
        <begin position="14"/>
        <end position="82"/>
    </location>
</feature>
<dbReference type="InterPro" id="IPR015424">
    <property type="entry name" value="PyrdxlP-dep_Trfase"/>
</dbReference>
<dbReference type="KEGG" id="agy:ATC03_00485"/>
<keyword evidence="2" id="KW-0663">Pyridoxal phosphate</keyword>
<dbReference type="Gene3D" id="1.10.10.10">
    <property type="entry name" value="Winged helix-like DNA-binding domain superfamily/Winged helix DNA-binding domain"/>
    <property type="match status" value="1"/>
</dbReference>
<reference evidence="8 9" key="1">
    <citation type="journal article" date="2016" name="Int. J. Syst. Evol. Microbiol.">
        <title>Agromyces aureus sp. nov., isolated from the rhizosphere of Salix caprea L. grown in a heavy-metal-contaminated soil.</title>
        <authorList>
            <person name="Corretto E."/>
            <person name="Antonielli L."/>
            <person name="Sessitsch A."/>
            <person name="Compant S."/>
            <person name="Gorfer M."/>
            <person name="Kuffner M."/>
            <person name="Brader G."/>
        </authorList>
    </citation>
    <scope>NUCLEOTIDE SEQUENCE [LARGE SCALE GENOMIC DNA]</scope>
    <source>
        <strain evidence="8 9">AR33</strain>
    </source>
</reference>
<gene>
    <name evidence="8" type="ORF">ATC03_00485</name>
</gene>
<accession>A0A191WB37</accession>
<dbReference type="SUPFAM" id="SSF53383">
    <property type="entry name" value="PLP-dependent transferases"/>
    <property type="match status" value="1"/>
</dbReference>
<dbReference type="InterPro" id="IPR004839">
    <property type="entry name" value="Aminotransferase_I/II_large"/>
</dbReference>
<protein>
    <recommendedName>
        <fullName evidence="7">HTH gntR-type domain-containing protein</fullName>
    </recommendedName>
</protein>
<keyword evidence="5" id="KW-0804">Transcription</keyword>
<evidence type="ECO:0000256" key="3">
    <source>
        <dbReference type="ARBA" id="ARBA00023015"/>
    </source>
</evidence>
<dbReference type="Pfam" id="PF00155">
    <property type="entry name" value="Aminotran_1_2"/>
    <property type="match status" value="1"/>
</dbReference>
<dbReference type="InterPro" id="IPR051446">
    <property type="entry name" value="HTH_trans_reg/aminotransferase"/>
</dbReference>
<organism evidence="8 9">
    <name type="scientific">Agromyces aureus</name>
    <dbReference type="NCBI Taxonomy" id="453304"/>
    <lineage>
        <taxon>Bacteria</taxon>
        <taxon>Bacillati</taxon>
        <taxon>Actinomycetota</taxon>
        <taxon>Actinomycetes</taxon>
        <taxon>Micrococcales</taxon>
        <taxon>Microbacteriaceae</taxon>
        <taxon>Agromyces</taxon>
    </lineage>
</organism>
<keyword evidence="3" id="KW-0805">Transcription regulation</keyword>
<dbReference type="PANTHER" id="PTHR46577">
    <property type="entry name" value="HTH-TYPE TRANSCRIPTIONAL REGULATORY PROTEIN GABR"/>
    <property type="match status" value="1"/>
</dbReference>
<dbReference type="InterPro" id="IPR000524">
    <property type="entry name" value="Tscrpt_reg_HTH_GntR"/>
</dbReference>
<evidence type="ECO:0000313" key="9">
    <source>
        <dbReference type="Proteomes" id="UP000078437"/>
    </source>
</evidence>
<dbReference type="GO" id="GO:0003677">
    <property type="term" value="F:DNA binding"/>
    <property type="evidence" value="ECO:0007669"/>
    <property type="project" value="UniProtKB-KW"/>
</dbReference>
<dbReference type="Pfam" id="PF00392">
    <property type="entry name" value="GntR"/>
    <property type="match status" value="1"/>
</dbReference>
<proteinExistence type="inferred from homology"/>
<name>A0A191WB37_9MICO</name>
<dbReference type="STRING" id="453304.ATC03_00485"/>
<evidence type="ECO:0000256" key="1">
    <source>
        <dbReference type="ARBA" id="ARBA00005384"/>
    </source>
</evidence>
<evidence type="ECO:0000313" key="8">
    <source>
        <dbReference type="EMBL" id="ANJ25470.1"/>
    </source>
</evidence>
<dbReference type="CDD" id="cd00609">
    <property type="entry name" value="AAT_like"/>
    <property type="match status" value="1"/>
</dbReference>
<evidence type="ECO:0000256" key="6">
    <source>
        <dbReference type="SAM" id="MobiDB-lite"/>
    </source>
</evidence>
<dbReference type="AlphaFoldDB" id="A0A191WB37"/>
<dbReference type="InterPro" id="IPR015421">
    <property type="entry name" value="PyrdxlP-dep_Trfase_major"/>
</dbReference>
<dbReference type="Gene3D" id="3.40.640.10">
    <property type="entry name" value="Type I PLP-dependent aspartate aminotransferase-like (Major domain)"/>
    <property type="match status" value="1"/>
</dbReference>
<dbReference type="PROSITE" id="PS50949">
    <property type="entry name" value="HTH_GNTR"/>
    <property type="match status" value="1"/>
</dbReference>